<dbReference type="EMBL" id="AXZG01000050">
    <property type="protein sequence ID" value="ERT65696.1"/>
    <property type="molecule type" value="Genomic_DNA"/>
</dbReference>
<name>U7V2G1_9MICC</name>
<dbReference type="HOGENOM" id="CLU_2685545_0_0_11"/>
<protein>
    <submittedName>
        <fullName evidence="1">Uncharacterized protein</fullName>
    </submittedName>
</protein>
<comment type="caution">
    <text evidence="1">The sequence shown here is derived from an EMBL/GenBank/DDBJ whole genome shotgun (WGS) entry which is preliminary data.</text>
</comment>
<reference evidence="1 2" key="1">
    <citation type="submission" date="2013-08" db="EMBL/GenBank/DDBJ databases">
        <authorList>
            <person name="Weinstock G."/>
            <person name="Sodergren E."/>
            <person name="Wylie T."/>
            <person name="Fulton L."/>
            <person name="Fulton R."/>
            <person name="Fronick C."/>
            <person name="O'Laughlin M."/>
            <person name="Godfrey J."/>
            <person name="Miner T."/>
            <person name="Herter B."/>
            <person name="Appelbaum E."/>
            <person name="Cordes M."/>
            <person name="Lek S."/>
            <person name="Wollam A."/>
            <person name="Pepin K.H."/>
            <person name="Palsikar V.B."/>
            <person name="Mitreva M."/>
            <person name="Wilson R.K."/>
        </authorList>
    </citation>
    <scope>NUCLEOTIDE SEQUENCE [LARGE SCALE GENOMIC DNA]</scope>
    <source>
        <strain evidence="1 2">F0184</strain>
    </source>
</reference>
<accession>U7V2G1</accession>
<evidence type="ECO:0000313" key="2">
    <source>
        <dbReference type="Proteomes" id="UP000017174"/>
    </source>
</evidence>
<sequence length="74" mass="8229">MVFECLNFVVGCLFHNMPGIFHHVPPVCLIEAPEITLCASFFVCKGCISGVFGPIFLWVSVGYTTCFRVGKVIW</sequence>
<gene>
    <name evidence="1" type="ORF">HMPREF0742_01705</name>
</gene>
<evidence type="ECO:0000313" key="1">
    <source>
        <dbReference type="EMBL" id="ERT65696.1"/>
    </source>
</evidence>
<dbReference type="Proteomes" id="UP000017174">
    <property type="component" value="Unassembled WGS sequence"/>
</dbReference>
<organism evidence="1 2">
    <name type="scientific">Rothia aeria F0184</name>
    <dbReference type="NCBI Taxonomy" id="888019"/>
    <lineage>
        <taxon>Bacteria</taxon>
        <taxon>Bacillati</taxon>
        <taxon>Actinomycetota</taxon>
        <taxon>Actinomycetes</taxon>
        <taxon>Micrococcales</taxon>
        <taxon>Micrococcaceae</taxon>
        <taxon>Rothia</taxon>
    </lineage>
</organism>
<dbReference type="AlphaFoldDB" id="U7V2G1"/>
<proteinExistence type="predicted"/>